<keyword evidence="2" id="KW-0732">Signal</keyword>
<protein>
    <recommendedName>
        <fullName evidence="5">SnoaL-like domain-containing protein</fullName>
    </recommendedName>
</protein>
<evidence type="ECO:0000256" key="1">
    <source>
        <dbReference type="SAM" id="MobiDB-lite"/>
    </source>
</evidence>
<evidence type="ECO:0000313" key="4">
    <source>
        <dbReference type="Proteomes" id="UP001165293"/>
    </source>
</evidence>
<dbReference type="EMBL" id="JAJGAK010000003">
    <property type="protein sequence ID" value="MCC8363927.1"/>
    <property type="molecule type" value="Genomic_DNA"/>
</dbReference>
<name>A0ABS8JK06_9GAMM</name>
<feature type="signal peptide" evidence="2">
    <location>
        <begin position="1"/>
        <end position="22"/>
    </location>
</feature>
<comment type="caution">
    <text evidence="3">The sequence shown here is derived from an EMBL/GenBank/DDBJ whole genome shotgun (WGS) entry which is preliminary data.</text>
</comment>
<dbReference type="SUPFAM" id="SSF54427">
    <property type="entry name" value="NTF2-like"/>
    <property type="match status" value="1"/>
</dbReference>
<sequence length="235" mass="24492">MRLPVVSLRRCFACLAVAVALAGVLAIGGCGGDDADRVARRADGTAMDPLPTPEGARGSVTGMPDKPGPGQQLASNASVDDAIAIDDIVLDDADGDGTPDADTSDTASADNEPTSADAATAIQRYYDAIQSQDFATAYALWSDGGRASGQTPEQFAAGFADTASVLVTVDVPARVEGAVGSRFVEVPVAVESRSRDGRVRRFVGQYTMRRSVVDGATPDQREWRIASADLRELTQ</sequence>
<dbReference type="PROSITE" id="PS51257">
    <property type="entry name" value="PROKAR_LIPOPROTEIN"/>
    <property type="match status" value="1"/>
</dbReference>
<evidence type="ECO:0000313" key="3">
    <source>
        <dbReference type="EMBL" id="MCC8363927.1"/>
    </source>
</evidence>
<feature type="region of interest" description="Disordered" evidence="1">
    <location>
        <begin position="91"/>
        <end position="114"/>
    </location>
</feature>
<evidence type="ECO:0008006" key="5">
    <source>
        <dbReference type="Google" id="ProtNLM"/>
    </source>
</evidence>
<gene>
    <name evidence="3" type="ORF">LK996_12680</name>
</gene>
<evidence type="ECO:0000256" key="2">
    <source>
        <dbReference type="SAM" id="SignalP"/>
    </source>
</evidence>
<keyword evidence="4" id="KW-1185">Reference proteome</keyword>
<feature type="region of interest" description="Disordered" evidence="1">
    <location>
        <begin position="43"/>
        <end position="76"/>
    </location>
</feature>
<proteinExistence type="predicted"/>
<dbReference type="Proteomes" id="UP001165293">
    <property type="component" value="Unassembled WGS sequence"/>
</dbReference>
<feature type="compositionally biased region" description="Acidic residues" evidence="1">
    <location>
        <begin position="91"/>
        <end position="103"/>
    </location>
</feature>
<reference evidence="3" key="1">
    <citation type="submission" date="2021-10" db="EMBL/GenBank/DDBJ databases">
        <authorList>
            <person name="Lyu M."/>
            <person name="Wang X."/>
            <person name="Meng X."/>
            <person name="Xu K."/>
        </authorList>
    </citation>
    <scope>NUCLEOTIDE SEQUENCE</scope>
    <source>
        <strain evidence="3">A6</strain>
    </source>
</reference>
<organism evidence="3 4">
    <name type="scientific">Noviluteimonas lactosilytica</name>
    <dbReference type="NCBI Taxonomy" id="2888523"/>
    <lineage>
        <taxon>Bacteria</taxon>
        <taxon>Pseudomonadati</taxon>
        <taxon>Pseudomonadota</taxon>
        <taxon>Gammaproteobacteria</taxon>
        <taxon>Lysobacterales</taxon>
        <taxon>Lysobacteraceae</taxon>
        <taxon>Noviluteimonas</taxon>
    </lineage>
</organism>
<accession>A0ABS8JK06</accession>
<dbReference type="RefSeq" id="WP_230527719.1">
    <property type="nucleotide sequence ID" value="NZ_JAJGAK010000003.1"/>
</dbReference>
<dbReference type="InterPro" id="IPR032710">
    <property type="entry name" value="NTF2-like_dom_sf"/>
</dbReference>
<feature type="chain" id="PRO_5046152240" description="SnoaL-like domain-containing protein" evidence="2">
    <location>
        <begin position="23"/>
        <end position="235"/>
    </location>
</feature>